<organism evidence="3 4">
    <name type="scientific">Mytilus coruscus</name>
    <name type="common">Sea mussel</name>
    <dbReference type="NCBI Taxonomy" id="42192"/>
    <lineage>
        <taxon>Eukaryota</taxon>
        <taxon>Metazoa</taxon>
        <taxon>Spiralia</taxon>
        <taxon>Lophotrochozoa</taxon>
        <taxon>Mollusca</taxon>
        <taxon>Bivalvia</taxon>
        <taxon>Autobranchia</taxon>
        <taxon>Pteriomorphia</taxon>
        <taxon>Mytilida</taxon>
        <taxon>Mytiloidea</taxon>
        <taxon>Mytilidae</taxon>
        <taxon>Mytilinae</taxon>
        <taxon>Mytilus</taxon>
    </lineage>
</organism>
<dbReference type="EMBL" id="CACVKT020004298">
    <property type="protein sequence ID" value="CAC5388953.1"/>
    <property type="molecule type" value="Genomic_DNA"/>
</dbReference>
<reference evidence="3 4" key="1">
    <citation type="submission" date="2020-06" db="EMBL/GenBank/DDBJ databases">
        <authorList>
            <person name="Li R."/>
            <person name="Bekaert M."/>
        </authorList>
    </citation>
    <scope>NUCLEOTIDE SEQUENCE [LARGE SCALE GENOMIC DNA]</scope>
    <source>
        <strain evidence="4">wild</strain>
    </source>
</reference>
<feature type="compositionally biased region" description="Basic and acidic residues" evidence="2">
    <location>
        <begin position="1"/>
        <end position="12"/>
    </location>
</feature>
<evidence type="ECO:0000313" key="4">
    <source>
        <dbReference type="Proteomes" id="UP000507470"/>
    </source>
</evidence>
<dbReference type="EC" id="3.1.21.-" evidence="3"/>
<feature type="region of interest" description="Disordered" evidence="2">
    <location>
        <begin position="1"/>
        <end position="26"/>
    </location>
</feature>
<keyword evidence="3" id="KW-0378">Hydrolase</keyword>
<evidence type="ECO:0000313" key="3">
    <source>
        <dbReference type="EMBL" id="CAC5388953.1"/>
    </source>
</evidence>
<comment type="similarity">
    <text evidence="1">Belongs to the metallo-dependent hydrolases superfamily. TatD-type hydrolase family.</text>
</comment>
<gene>
    <name evidence="3" type="ORF">MCOR_24179</name>
</gene>
<name>A0A6J8BYB2_MYTCO</name>
<evidence type="ECO:0000256" key="2">
    <source>
        <dbReference type="SAM" id="MobiDB-lite"/>
    </source>
</evidence>
<dbReference type="PANTHER" id="PTHR46363:SF1">
    <property type="entry name" value="DEOXYRIBONUCLEASE TATDN2-RELATED"/>
    <property type="match status" value="1"/>
</dbReference>
<dbReference type="Gene3D" id="3.20.20.140">
    <property type="entry name" value="Metal-dependent hydrolases"/>
    <property type="match status" value="1"/>
</dbReference>
<dbReference type="AlphaFoldDB" id="A0A6J8BYB2"/>
<dbReference type="PANTHER" id="PTHR46363">
    <property type="entry name" value="DEOXYRIBONUCLEASE TATDN2-RELATED"/>
    <property type="match status" value="1"/>
</dbReference>
<keyword evidence="4" id="KW-1185">Reference proteome</keyword>
<sequence>MREEWSVEAHNDLDEETNEEESNEPLVQKRSVLDVFDTHFHLDCASTKISGSPTAITIERWLGEKMERPPAVPVNGKGGLLIFCDPETCPETVPFDGKMKVAIGLHPKKIFGSSPQNTYFGFTHLITKFDQHQFQALRYTPVNRLLAETDSPYMPPRGRRVNTPIYVDELIESWQH</sequence>
<dbReference type="SUPFAM" id="SSF51556">
    <property type="entry name" value="Metallo-dependent hydrolases"/>
    <property type="match status" value="1"/>
</dbReference>
<dbReference type="GO" id="GO:0016788">
    <property type="term" value="F:hydrolase activity, acting on ester bonds"/>
    <property type="evidence" value="ECO:0007669"/>
    <property type="project" value="InterPro"/>
</dbReference>
<dbReference type="Pfam" id="PF01026">
    <property type="entry name" value="TatD_DNase"/>
    <property type="match status" value="1"/>
</dbReference>
<feature type="compositionally biased region" description="Acidic residues" evidence="2">
    <location>
        <begin position="13"/>
        <end position="23"/>
    </location>
</feature>
<proteinExistence type="inferred from homology"/>
<dbReference type="InterPro" id="IPR032466">
    <property type="entry name" value="Metal_Hydrolase"/>
</dbReference>
<dbReference type="Proteomes" id="UP000507470">
    <property type="component" value="Unassembled WGS sequence"/>
</dbReference>
<accession>A0A6J8BYB2</accession>
<dbReference type="OrthoDB" id="6131281at2759"/>
<dbReference type="InterPro" id="IPR001130">
    <property type="entry name" value="TatD-like"/>
</dbReference>
<protein>
    <submittedName>
        <fullName evidence="3">TatD</fullName>
        <ecNumber evidence="3">3.1.21.-</ecNumber>
    </submittedName>
</protein>
<evidence type="ECO:0000256" key="1">
    <source>
        <dbReference type="ARBA" id="ARBA00009275"/>
    </source>
</evidence>